<keyword evidence="1" id="KW-0472">Membrane</keyword>
<dbReference type="RefSeq" id="WP_097899531.1">
    <property type="nucleotide sequence ID" value="NZ_NVOR01000058.1"/>
</dbReference>
<feature type="transmembrane region" description="Helical" evidence="1">
    <location>
        <begin position="125"/>
        <end position="144"/>
    </location>
</feature>
<evidence type="ECO:0000313" key="3">
    <source>
        <dbReference type="Proteomes" id="UP000221020"/>
    </source>
</evidence>
<accession>A0AA91VAV8</accession>
<gene>
    <name evidence="2" type="ORF">CON65_16275</name>
</gene>
<feature type="transmembrane region" description="Helical" evidence="1">
    <location>
        <begin position="98"/>
        <end position="119"/>
    </location>
</feature>
<evidence type="ECO:0000256" key="1">
    <source>
        <dbReference type="SAM" id="Phobius"/>
    </source>
</evidence>
<feature type="transmembrane region" description="Helical" evidence="1">
    <location>
        <begin position="156"/>
        <end position="178"/>
    </location>
</feature>
<sequence length="225" mass="26026">MNKDVFFADQYVTSFLHDFNQPLMDLPVEIRKQHVLEIKSDLYEQALEKANKGIALALIPQQVVQEFLPPKQLAQEITAEYTDITLAGQHSTNTFIRYYTGLSIGAFGALSVPIILGFINVSACLPFLLAFVASNLWFIFRKNYWNSDLLSYFKRIISFGTSMFIALPFAFFAVRIMMTKQIDMFSLYYLIGYLICSAIYIFLLQQQYKKNMHHQSISDFSIYRP</sequence>
<protein>
    <recommendedName>
        <fullName evidence="4">DUF1129 domain-containing protein</fullName>
    </recommendedName>
</protein>
<evidence type="ECO:0008006" key="4">
    <source>
        <dbReference type="Google" id="ProtNLM"/>
    </source>
</evidence>
<keyword evidence="1" id="KW-1133">Transmembrane helix</keyword>
<name>A0AA91VAV8_9BACI</name>
<dbReference type="AlphaFoldDB" id="A0AA91VAV8"/>
<reference evidence="2 3" key="1">
    <citation type="submission" date="2017-09" db="EMBL/GenBank/DDBJ databases">
        <title>Large-scale bioinformatics analysis of Bacillus genomes uncovers conserved roles of natural products in bacterial physiology.</title>
        <authorList>
            <consortium name="Agbiome Team Llc"/>
            <person name="Bleich R.M."/>
            <person name="Grubbs K.J."/>
            <person name="Santa Maria K.C."/>
            <person name="Allen S.E."/>
            <person name="Farag S."/>
            <person name="Shank E.A."/>
            <person name="Bowers A."/>
        </authorList>
    </citation>
    <scope>NUCLEOTIDE SEQUENCE [LARGE SCALE GENOMIC DNA]</scope>
    <source>
        <strain evidence="2 3">AFS092012</strain>
    </source>
</reference>
<evidence type="ECO:0000313" key="2">
    <source>
        <dbReference type="EMBL" id="PED81629.1"/>
    </source>
</evidence>
<keyword evidence="1" id="KW-0812">Transmembrane</keyword>
<dbReference type="EMBL" id="NVOR01000058">
    <property type="protein sequence ID" value="PED81629.1"/>
    <property type="molecule type" value="Genomic_DNA"/>
</dbReference>
<comment type="caution">
    <text evidence="2">The sequence shown here is derived from an EMBL/GenBank/DDBJ whole genome shotgun (WGS) entry which is preliminary data.</text>
</comment>
<feature type="transmembrane region" description="Helical" evidence="1">
    <location>
        <begin position="184"/>
        <end position="204"/>
    </location>
</feature>
<proteinExistence type="predicted"/>
<organism evidence="2 3">
    <name type="scientific">Bacillus pseudomycoides</name>
    <dbReference type="NCBI Taxonomy" id="64104"/>
    <lineage>
        <taxon>Bacteria</taxon>
        <taxon>Bacillati</taxon>
        <taxon>Bacillota</taxon>
        <taxon>Bacilli</taxon>
        <taxon>Bacillales</taxon>
        <taxon>Bacillaceae</taxon>
        <taxon>Bacillus</taxon>
        <taxon>Bacillus cereus group</taxon>
    </lineage>
</organism>
<dbReference type="Proteomes" id="UP000221020">
    <property type="component" value="Unassembled WGS sequence"/>
</dbReference>